<evidence type="ECO:0000256" key="1">
    <source>
        <dbReference type="SAM" id="MobiDB-lite"/>
    </source>
</evidence>
<proteinExistence type="predicted"/>
<evidence type="ECO:0000313" key="4">
    <source>
        <dbReference type="Proteomes" id="UP000322667"/>
    </source>
</evidence>
<feature type="transmembrane region" description="Helical" evidence="2">
    <location>
        <begin position="46"/>
        <end position="68"/>
    </location>
</feature>
<keyword evidence="2" id="KW-0812">Transmembrane</keyword>
<dbReference type="EMBL" id="CM017612">
    <property type="protein sequence ID" value="TYI35412.1"/>
    <property type="molecule type" value="Genomic_DNA"/>
</dbReference>
<name>A0A5D2R4P8_GOSTO</name>
<accession>A0A5D2R4P8</accession>
<dbReference type="PANTHER" id="PTHR48035:SF2">
    <property type="entry name" value="RNA-BINDING REGION RNP-1 DOMAIN-CONTAINING PROTEIN"/>
    <property type="match status" value="1"/>
</dbReference>
<protein>
    <recommendedName>
        <fullName evidence="5">RRM domain-containing protein</fullName>
    </recommendedName>
</protein>
<organism evidence="3 4">
    <name type="scientific">Gossypium tomentosum</name>
    <name type="common">Hawaiian cotton</name>
    <name type="synonym">Gossypium sandvicense</name>
    <dbReference type="NCBI Taxonomy" id="34277"/>
    <lineage>
        <taxon>Eukaryota</taxon>
        <taxon>Viridiplantae</taxon>
        <taxon>Streptophyta</taxon>
        <taxon>Embryophyta</taxon>
        <taxon>Tracheophyta</taxon>
        <taxon>Spermatophyta</taxon>
        <taxon>Magnoliopsida</taxon>
        <taxon>eudicotyledons</taxon>
        <taxon>Gunneridae</taxon>
        <taxon>Pentapetalae</taxon>
        <taxon>rosids</taxon>
        <taxon>malvids</taxon>
        <taxon>Malvales</taxon>
        <taxon>Malvaceae</taxon>
        <taxon>Malvoideae</taxon>
        <taxon>Gossypium</taxon>
    </lineage>
</organism>
<dbReference type="InterPro" id="IPR053260">
    <property type="entry name" value="hnRNP"/>
</dbReference>
<feature type="region of interest" description="Disordered" evidence="1">
    <location>
        <begin position="88"/>
        <end position="113"/>
    </location>
</feature>
<evidence type="ECO:0008006" key="5">
    <source>
        <dbReference type="Google" id="ProtNLM"/>
    </source>
</evidence>
<reference evidence="3 4" key="1">
    <citation type="submission" date="2019-07" db="EMBL/GenBank/DDBJ databases">
        <title>WGS assembly of Gossypium tomentosum.</title>
        <authorList>
            <person name="Chen Z.J."/>
            <person name="Sreedasyam A."/>
            <person name="Ando A."/>
            <person name="Song Q."/>
            <person name="De L."/>
            <person name="Hulse-Kemp A."/>
            <person name="Ding M."/>
            <person name="Ye W."/>
            <person name="Kirkbride R."/>
            <person name="Jenkins J."/>
            <person name="Plott C."/>
            <person name="Lovell J."/>
            <person name="Lin Y.-M."/>
            <person name="Vaughn R."/>
            <person name="Liu B."/>
            <person name="Li W."/>
            <person name="Simpson S."/>
            <person name="Scheffler B."/>
            <person name="Saski C."/>
            <person name="Grover C."/>
            <person name="Hu G."/>
            <person name="Conover J."/>
            <person name="Carlson J."/>
            <person name="Shu S."/>
            <person name="Boston L."/>
            <person name="Williams M."/>
            <person name="Peterson D."/>
            <person name="Mcgee K."/>
            <person name="Jones D."/>
            <person name="Wendel J."/>
            <person name="Stelly D."/>
            <person name="Grimwood J."/>
            <person name="Schmutz J."/>
        </authorList>
    </citation>
    <scope>NUCLEOTIDE SEQUENCE [LARGE SCALE GENOMIC DNA]</scope>
    <source>
        <strain evidence="3">7179.01</strain>
    </source>
</reference>
<evidence type="ECO:0000256" key="2">
    <source>
        <dbReference type="SAM" id="Phobius"/>
    </source>
</evidence>
<keyword evidence="4" id="KW-1185">Reference proteome</keyword>
<keyword evidence="2" id="KW-0472">Membrane</keyword>
<evidence type="ECO:0000313" key="3">
    <source>
        <dbReference type="EMBL" id="TYI35413.1"/>
    </source>
</evidence>
<keyword evidence="2" id="KW-1133">Transmembrane helix</keyword>
<gene>
    <name evidence="3" type="ORF">ES332_A03G074700v1</name>
</gene>
<feature type="transmembrane region" description="Helical" evidence="2">
    <location>
        <begin position="20"/>
        <end position="40"/>
    </location>
</feature>
<dbReference type="PANTHER" id="PTHR48035">
    <property type="entry name" value="HETEROGENEOUS NUCLEAR RIBONUCLEOPROTEIN 1"/>
    <property type="match status" value="1"/>
</dbReference>
<dbReference type="Proteomes" id="UP000322667">
    <property type="component" value="Chromosome A03"/>
</dbReference>
<dbReference type="EMBL" id="CM017612">
    <property type="protein sequence ID" value="TYI35413.1"/>
    <property type="molecule type" value="Genomic_DNA"/>
</dbReference>
<sequence length="172" mass="19365">MGKMLYFFWKMSYRFHFYKIFSGSSSILVKVLFFPSSFIFLHSFFIFYSIAIFSSQATVSFLLFLHFLGKSRSSSPVLPRVEAKKALSREEQQTSARSSNFNQGKNFGGGGNIRTKKIFVGGLPPTLTEDGRRDAREFKGGVKCPFMAEPELFGGVCSMWGLFGKGLAQLKI</sequence>
<dbReference type="AlphaFoldDB" id="A0A5D2R4P8"/>